<dbReference type="AlphaFoldDB" id="A0A7Y9XSJ8"/>
<dbReference type="PRINTS" id="PR00090">
    <property type="entry name" value="RNGDIOXGNASE"/>
</dbReference>
<evidence type="ECO:0000256" key="7">
    <source>
        <dbReference type="SAM" id="MobiDB-lite"/>
    </source>
</evidence>
<keyword evidence="10" id="KW-1185">Reference proteome</keyword>
<dbReference type="PROSITE" id="PS51296">
    <property type="entry name" value="RIESKE"/>
    <property type="match status" value="1"/>
</dbReference>
<evidence type="ECO:0000256" key="3">
    <source>
        <dbReference type="ARBA" id="ARBA00022723"/>
    </source>
</evidence>
<dbReference type="SUPFAM" id="SSF50022">
    <property type="entry name" value="ISP domain"/>
    <property type="match status" value="1"/>
</dbReference>
<keyword evidence="9" id="KW-0223">Dioxygenase</keyword>
<dbReference type="Gene3D" id="3.90.380.10">
    <property type="entry name" value="Naphthalene 1,2-dioxygenase Alpha Subunit, Chain A, domain 1"/>
    <property type="match status" value="1"/>
</dbReference>
<dbReference type="GO" id="GO:0005506">
    <property type="term" value="F:iron ion binding"/>
    <property type="evidence" value="ECO:0007669"/>
    <property type="project" value="InterPro"/>
</dbReference>
<dbReference type="CDD" id="cd03469">
    <property type="entry name" value="Rieske_RO_Alpha_N"/>
    <property type="match status" value="1"/>
</dbReference>
<feature type="domain" description="Rieske" evidence="8">
    <location>
        <begin position="80"/>
        <end position="187"/>
    </location>
</feature>
<comment type="cofactor">
    <cofactor evidence="1">
        <name>Fe cation</name>
        <dbReference type="ChEBI" id="CHEBI:24875"/>
    </cofactor>
</comment>
<dbReference type="RefSeq" id="WP_179405754.1">
    <property type="nucleotide sequence ID" value="NZ_BMGF01000001.1"/>
</dbReference>
<dbReference type="CDD" id="cd08882">
    <property type="entry name" value="RHO_alpha_C_MupW-like"/>
    <property type="match status" value="1"/>
</dbReference>
<dbReference type="InterPro" id="IPR036922">
    <property type="entry name" value="Rieske_2Fe-2S_sf"/>
</dbReference>
<comment type="caution">
    <text evidence="9">The sequence shown here is derived from an EMBL/GenBank/DDBJ whole genome shotgun (WGS) entry which is preliminary data.</text>
</comment>
<evidence type="ECO:0000256" key="4">
    <source>
        <dbReference type="ARBA" id="ARBA00023002"/>
    </source>
</evidence>
<name>A0A7Y9XSJ8_9SPHN</name>
<feature type="compositionally biased region" description="Basic and acidic residues" evidence="7">
    <location>
        <begin position="10"/>
        <end position="21"/>
    </location>
</feature>
<dbReference type="Pfam" id="PF00848">
    <property type="entry name" value="Ring_hydroxyl_A"/>
    <property type="match status" value="1"/>
</dbReference>
<accession>A0A7Y9XSJ8</accession>
<evidence type="ECO:0000256" key="5">
    <source>
        <dbReference type="ARBA" id="ARBA00023004"/>
    </source>
</evidence>
<organism evidence="9 10">
    <name type="scientific">Novosphingobium marinum</name>
    <dbReference type="NCBI Taxonomy" id="1514948"/>
    <lineage>
        <taxon>Bacteria</taxon>
        <taxon>Pseudomonadati</taxon>
        <taxon>Pseudomonadota</taxon>
        <taxon>Alphaproteobacteria</taxon>
        <taxon>Sphingomonadales</taxon>
        <taxon>Sphingomonadaceae</taxon>
        <taxon>Novosphingobium</taxon>
    </lineage>
</organism>
<proteinExistence type="predicted"/>
<dbReference type="InterPro" id="IPR015879">
    <property type="entry name" value="Ring_hydroxy_dOase_asu_C_dom"/>
</dbReference>
<dbReference type="PANTHER" id="PTHR43756:SF5">
    <property type="entry name" value="CHOLINE MONOOXYGENASE, CHLOROPLASTIC"/>
    <property type="match status" value="1"/>
</dbReference>
<evidence type="ECO:0000256" key="6">
    <source>
        <dbReference type="ARBA" id="ARBA00023014"/>
    </source>
</evidence>
<gene>
    <name evidence="9" type="ORF">FHS75_000084</name>
</gene>
<dbReference type="Pfam" id="PF00355">
    <property type="entry name" value="Rieske"/>
    <property type="match status" value="1"/>
</dbReference>
<dbReference type="SUPFAM" id="SSF55961">
    <property type="entry name" value="Bet v1-like"/>
    <property type="match status" value="1"/>
</dbReference>
<keyword evidence="6" id="KW-0411">Iron-sulfur</keyword>
<sequence length="469" mass="53627">MATAIHGRRPVADEGEKRDAPARCPGTSWEDYADTDTHEVPQFLRDVSEPELGDEPLDASRYTDPEFFEREKAKMWPRVWQFAARDEELPDPGDFIVYENVGRSYLIVRQDDGTVKAFYNVCLHRGRKLRTEEGSTEDFVCPFHGFAWNRNGSLKNIPCQWDFGHLSEDDLALPQVEVARWQGYIFLREEAGGPSIEEYLAPLPEHFEHWRHDECVTTIWVGKVVNANWKAAAEAFMEAFHSIQTHPQLLPFAGDANTKYSLWGDHANLALTPFAVTSPHLADKGLTQDWVLEQMLQNNSRSAQLGLEVTIPEGGTARAALAEVNRKRLGVEAQRDFGSVSDCEMVDAFTYNVFPNFAPWGGFPPNVIYRWRPWPDQDHTLMEIRRITRLPEGAERPRSVPMRFLSDDEKWSDVEELGALGAIFDQDWDNLPHVHAGLKASKNGRVHLAHYQESRIRHFARTLDKYLSQ</sequence>
<dbReference type="EMBL" id="JACBZF010000001">
    <property type="protein sequence ID" value="NYH93779.1"/>
    <property type="molecule type" value="Genomic_DNA"/>
</dbReference>
<evidence type="ECO:0000313" key="10">
    <source>
        <dbReference type="Proteomes" id="UP000522081"/>
    </source>
</evidence>
<evidence type="ECO:0000256" key="1">
    <source>
        <dbReference type="ARBA" id="ARBA00001962"/>
    </source>
</evidence>
<dbReference type="Gene3D" id="2.102.10.10">
    <property type="entry name" value="Rieske [2Fe-2S] iron-sulphur domain"/>
    <property type="match status" value="1"/>
</dbReference>
<keyword evidence="5" id="KW-0408">Iron</keyword>
<keyword evidence="3" id="KW-0479">Metal-binding</keyword>
<dbReference type="Proteomes" id="UP000522081">
    <property type="component" value="Unassembled WGS sequence"/>
</dbReference>
<dbReference type="InterPro" id="IPR001663">
    <property type="entry name" value="Rng_hydr_dOase-A"/>
</dbReference>
<dbReference type="InterPro" id="IPR017941">
    <property type="entry name" value="Rieske_2Fe-2S"/>
</dbReference>
<keyword evidence="2" id="KW-0001">2Fe-2S</keyword>
<feature type="region of interest" description="Disordered" evidence="7">
    <location>
        <begin position="1"/>
        <end position="60"/>
    </location>
</feature>
<evidence type="ECO:0000259" key="8">
    <source>
        <dbReference type="PROSITE" id="PS51296"/>
    </source>
</evidence>
<reference evidence="9 10" key="1">
    <citation type="submission" date="2020-07" db="EMBL/GenBank/DDBJ databases">
        <title>Genomic Encyclopedia of Type Strains, Phase IV (KMG-IV): sequencing the most valuable type-strain genomes for metagenomic binning, comparative biology and taxonomic classification.</title>
        <authorList>
            <person name="Goeker M."/>
        </authorList>
    </citation>
    <scope>NUCLEOTIDE SEQUENCE [LARGE SCALE GENOMIC DNA]</scope>
    <source>
        <strain evidence="9 10">DSM 29043</strain>
    </source>
</reference>
<protein>
    <submittedName>
        <fullName evidence="9">Phenylpropionate dioxygenase-like ring-hydroxylating dioxygenase large terminal subunit</fullName>
    </submittedName>
</protein>
<evidence type="ECO:0000313" key="9">
    <source>
        <dbReference type="EMBL" id="NYH93779.1"/>
    </source>
</evidence>
<keyword evidence="4" id="KW-0560">Oxidoreductase</keyword>
<dbReference type="GO" id="GO:0051537">
    <property type="term" value="F:2 iron, 2 sulfur cluster binding"/>
    <property type="evidence" value="ECO:0007669"/>
    <property type="project" value="UniProtKB-KW"/>
</dbReference>
<evidence type="ECO:0000256" key="2">
    <source>
        <dbReference type="ARBA" id="ARBA00022714"/>
    </source>
</evidence>
<dbReference type="GO" id="GO:0051213">
    <property type="term" value="F:dioxygenase activity"/>
    <property type="evidence" value="ECO:0007669"/>
    <property type="project" value="UniProtKB-KW"/>
</dbReference>
<dbReference type="PANTHER" id="PTHR43756">
    <property type="entry name" value="CHOLINE MONOOXYGENASE, CHLOROPLASTIC"/>
    <property type="match status" value="1"/>
</dbReference>